<keyword evidence="10" id="KW-1185">Reference proteome</keyword>
<dbReference type="Proteomes" id="UP000255326">
    <property type="component" value="Unassembled WGS sequence"/>
</dbReference>
<protein>
    <submittedName>
        <fullName evidence="9">Small GTP-binding protein</fullName>
    </submittedName>
</protein>
<evidence type="ECO:0000313" key="10">
    <source>
        <dbReference type="Proteomes" id="UP000255326"/>
    </source>
</evidence>
<dbReference type="PANTHER" id="PTHR10465">
    <property type="entry name" value="TRANSMEMBRANE GTPASE FZO1"/>
    <property type="match status" value="1"/>
</dbReference>
<dbReference type="SUPFAM" id="SSF52540">
    <property type="entry name" value="P-loop containing nucleoside triphosphate hydrolases"/>
    <property type="match status" value="2"/>
</dbReference>
<keyword evidence="5" id="KW-0472">Membrane</keyword>
<keyword evidence="6" id="KW-0175">Coiled coil</keyword>
<dbReference type="GO" id="GO:0003924">
    <property type="term" value="F:GTPase activity"/>
    <property type="evidence" value="ECO:0007669"/>
    <property type="project" value="InterPro"/>
</dbReference>
<feature type="coiled-coil region" evidence="6">
    <location>
        <begin position="932"/>
        <end position="977"/>
    </location>
</feature>
<dbReference type="GO" id="GO:0005525">
    <property type="term" value="F:GTP binding"/>
    <property type="evidence" value="ECO:0007669"/>
    <property type="project" value="UniProtKB-KW"/>
</dbReference>
<dbReference type="CDD" id="cd09912">
    <property type="entry name" value="DLP_2"/>
    <property type="match status" value="2"/>
</dbReference>
<evidence type="ECO:0000256" key="1">
    <source>
        <dbReference type="ARBA" id="ARBA00004370"/>
    </source>
</evidence>
<dbReference type="InterPro" id="IPR045063">
    <property type="entry name" value="Dynamin_N"/>
</dbReference>
<evidence type="ECO:0000256" key="6">
    <source>
        <dbReference type="SAM" id="Coils"/>
    </source>
</evidence>
<dbReference type="EMBL" id="QQAY01000004">
    <property type="protein sequence ID" value="RDI43049.1"/>
    <property type="molecule type" value="Genomic_DNA"/>
</dbReference>
<dbReference type="AlphaFoldDB" id="A0A370GIL7"/>
<gene>
    <name evidence="9" type="ORF">DFR59_104100</name>
</gene>
<sequence length="1208" mass="137497">MENASKVQTETLLSEVYVLNKKFNQNGDIERAEKALLLSQKIFKGEFIAAFTGHFSAGKSTMINKLLGEQVLPSSPIPTSANLVKIRSGSEDYAMVHYRYRAPLLFPSPYDFKKIKEFCKNGEDVQSIEIEKNDSRIPKGVTVMDTPGVDSTDDAHRLSTESAIHLADIVFYVMDYNHVQSELNFVYTKELLKHGTELYLIVNQIDKHRDEELDFHDFKESVIRSFESWNVHPKGIFFTSTKDAQVLFNQFKEVQSLISEKMKEKDAFVHRSAVAAISRLKEEHEAWLKSEEESRLSPLKEILDSIPETDYLTMLEKEGRLEAELAQIKDNQENWKGSIGKEIDVLLKNAYLLPFETRSFAEAYLQSIQSDFKVGFLFGKKKTEDERKARLSAFYESLKVQVQSQLEWHLRQLFTDQYNELALDVPSILQQAQKIEVSFDEQLLKDMVKKGAGATGDYVLNYTNDIADALKKKAKEASVNLIEKYREAISDLGRAEEDRISLELEGIKEKADAVRKMMKVSEQTAEKTAFFNQSIEPNDSEIQMYISELENSHSNVEVYNPDNDLEEDTFDAGDGKAVQDDEGNAPAASSHNISVSEMADKLRRAAAAVKGKVGFDKTARLLMEKADRLGNRAFTISLFGAFSAGKSSFANALLGEKVLPVSPNPTTASINRICPPTEEYVHGTAVVHFKSKENMLADIQQSLKMFGSACSTLDEAVEKIPSILKGNNGEGKEKVHLSFLDAFQKGYGQYGGRLGEILSVDMDDFKGFVANERQSCFVESIDLHYDSPLTRMGITLVDTPGADSINARHTGVSFEYIKNSDAILFVTYYNHAFSKADREFLIQLGRVKDAFELDKMFFIVNAIDLAESEDEKEEVLNYVNDQLLTYGIRNPRLYGVSSLLALQESSIEQSKIQQFSRAFESFLEHDLTAMAIDSANRELEKVAERVNQIILSSEKSIEEKEMNKRALKESLAALMDVFSAADSNDILLRLEQEISELLHYVHQRVFFRFSDFFKESFNPALLQKNDRKLLETALNDLVSTLGFDFSQEMRATALRLENKAKKWLIGQFDDLQHKTKRINNELVFNQYQPADKASMTFEDAFKGDDLAYLEKSFKYFKNPKSFFEKNEKKAMQEELEGLLKPAAQNYLDEQKIKMEQSFGDYINQQFNILLDSVKEDCHDQYTAWEEVLSQDVDVSEWKEIRTALEKRI</sequence>
<evidence type="ECO:0000256" key="5">
    <source>
        <dbReference type="ARBA" id="ARBA00023136"/>
    </source>
</evidence>
<keyword evidence="2" id="KW-0547">Nucleotide-binding</keyword>
<dbReference type="RefSeq" id="WP_114745368.1">
    <property type="nucleotide sequence ID" value="NZ_QQAY01000004.1"/>
</dbReference>
<evidence type="ECO:0000256" key="4">
    <source>
        <dbReference type="ARBA" id="ARBA00023134"/>
    </source>
</evidence>
<dbReference type="Gene3D" id="3.40.50.300">
    <property type="entry name" value="P-loop containing nucleotide triphosphate hydrolases"/>
    <property type="match status" value="2"/>
</dbReference>
<evidence type="ECO:0000259" key="8">
    <source>
        <dbReference type="Pfam" id="PF00350"/>
    </source>
</evidence>
<evidence type="ECO:0000256" key="3">
    <source>
        <dbReference type="ARBA" id="ARBA00022801"/>
    </source>
</evidence>
<feature type="region of interest" description="Disordered" evidence="7">
    <location>
        <begin position="563"/>
        <end position="590"/>
    </location>
</feature>
<comment type="caution">
    <text evidence="9">The sequence shown here is derived from an EMBL/GenBank/DDBJ whole genome shotgun (WGS) entry which is preliminary data.</text>
</comment>
<keyword evidence="4" id="KW-0342">GTP-binding</keyword>
<accession>A0A370GIL7</accession>
<evidence type="ECO:0000256" key="2">
    <source>
        <dbReference type="ARBA" id="ARBA00022741"/>
    </source>
</evidence>
<dbReference type="GO" id="GO:0016020">
    <property type="term" value="C:membrane"/>
    <property type="evidence" value="ECO:0007669"/>
    <property type="project" value="UniProtKB-SubCell"/>
</dbReference>
<dbReference type="Pfam" id="PF00350">
    <property type="entry name" value="Dynamin_N"/>
    <property type="match status" value="2"/>
</dbReference>
<organism evidence="9 10">
    <name type="scientific">Falsibacillus pallidus</name>
    <dbReference type="NCBI Taxonomy" id="493781"/>
    <lineage>
        <taxon>Bacteria</taxon>
        <taxon>Bacillati</taxon>
        <taxon>Bacillota</taxon>
        <taxon>Bacilli</taxon>
        <taxon>Bacillales</taxon>
        <taxon>Bacillaceae</taxon>
        <taxon>Falsibacillus</taxon>
    </lineage>
</organism>
<dbReference type="OrthoDB" id="5477114at2"/>
<dbReference type="InterPro" id="IPR027094">
    <property type="entry name" value="Mitofusin_fam"/>
</dbReference>
<dbReference type="InterPro" id="IPR027417">
    <property type="entry name" value="P-loop_NTPase"/>
</dbReference>
<dbReference type="PANTHER" id="PTHR10465:SF0">
    <property type="entry name" value="SARCALUMENIN"/>
    <property type="match status" value="1"/>
</dbReference>
<keyword evidence="3" id="KW-0378">Hydrolase</keyword>
<comment type="subcellular location">
    <subcellularLocation>
        <location evidence="1">Membrane</location>
    </subcellularLocation>
</comment>
<feature type="domain" description="Dynamin N-terminal" evidence="8">
    <location>
        <begin position="636"/>
        <end position="861"/>
    </location>
</feature>
<proteinExistence type="predicted"/>
<name>A0A370GIL7_9BACI</name>
<evidence type="ECO:0000313" key="9">
    <source>
        <dbReference type="EMBL" id="RDI43049.1"/>
    </source>
</evidence>
<feature type="domain" description="Dynamin N-terminal" evidence="8">
    <location>
        <begin position="50"/>
        <end position="204"/>
    </location>
</feature>
<evidence type="ECO:0000256" key="7">
    <source>
        <dbReference type="SAM" id="MobiDB-lite"/>
    </source>
</evidence>
<reference evidence="9 10" key="1">
    <citation type="submission" date="2018-07" db="EMBL/GenBank/DDBJ databases">
        <title>Genomic Encyclopedia of Type Strains, Phase IV (KMG-IV): sequencing the most valuable type-strain genomes for metagenomic binning, comparative biology and taxonomic classification.</title>
        <authorList>
            <person name="Goeker M."/>
        </authorList>
    </citation>
    <scope>NUCLEOTIDE SEQUENCE [LARGE SCALE GENOMIC DNA]</scope>
    <source>
        <strain evidence="9 10">DSM 25281</strain>
    </source>
</reference>